<keyword evidence="2" id="KW-1185">Reference proteome</keyword>
<protein>
    <submittedName>
        <fullName evidence="1">Uncharacterized protein</fullName>
    </submittedName>
</protein>
<proteinExistence type="predicted"/>
<gene>
    <name evidence="1" type="ORF">SAMN05443637_13064</name>
</gene>
<name>A0A1M7AXR6_PSETH</name>
<sequence>MPTTTTPTTSARCPYDPVTHHRRCPAERFPTLDAAKTAAVTRRARAVLSGSPRHPVEAYPCPHCGGAHLRRTHRTKAVAA</sequence>
<dbReference type="Proteomes" id="UP000184363">
    <property type="component" value="Unassembled WGS sequence"/>
</dbReference>
<dbReference type="STRING" id="1848.SAMN05443637_13064"/>
<evidence type="ECO:0000313" key="2">
    <source>
        <dbReference type="Proteomes" id="UP000184363"/>
    </source>
</evidence>
<dbReference type="AlphaFoldDB" id="A0A1M7AXR6"/>
<dbReference type="EMBL" id="FRAP01000030">
    <property type="protein sequence ID" value="SHL47515.1"/>
    <property type="molecule type" value="Genomic_DNA"/>
</dbReference>
<reference evidence="1 2" key="1">
    <citation type="submission" date="2016-11" db="EMBL/GenBank/DDBJ databases">
        <authorList>
            <person name="Jaros S."/>
            <person name="Januszkiewicz K."/>
            <person name="Wedrychowicz H."/>
        </authorList>
    </citation>
    <scope>NUCLEOTIDE SEQUENCE [LARGE SCALE GENOMIC DNA]</scope>
    <source>
        <strain evidence="1 2">DSM 43832</strain>
    </source>
</reference>
<accession>A0A1M7AXR6</accession>
<organism evidence="1 2">
    <name type="scientific">Pseudonocardia thermophila</name>
    <dbReference type="NCBI Taxonomy" id="1848"/>
    <lineage>
        <taxon>Bacteria</taxon>
        <taxon>Bacillati</taxon>
        <taxon>Actinomycetota</taxon>
        <taxon>Actinomycetes</taxon>
        <taxon>Pseudonocardiales</taxon>
        <taxon>Pseudonocardiaceae</taxon>
        <taxon>Pseudonocardia</taxon>
    </lineage>
</organism>
<evidence type="ECO:0000313" key="1">
    <source>
        <dbReference type="EMBL" id="SHL47515.1"/>
    </source>
</evidence>